<sequence>MRAFVLIAVATLIFLSKGAPAPTAPKSADGVLKSALSALEKAMKDVKLTPQQIQNLEKPNLEREEMLLQHGVVFCRTVKKECAAHPEADCTLQLKQCFDGVKVCAAAESLCLDILSDTGNSMCAVQRNQCFEQIKNRIR</sequence>
<feature type="chain" id="PRO_5041385858" evidence="1">
    <location>
        <begin position="19"/>
        <end position="139"/>
    </location>
</feature>
<dbReference type="EMBL" id="JAUCMV010000002">
    <property type="protein sequence ID" value="KAK0416189.1"/>
    <property type="molecule type" value="Genomic_DNA"/>
</dbReference>
<accession>A0AA39I3P1</accession>
<evidence type="ECO:0000313" key="2">
    <source>
        <dbReference type="EMBL" id="KAK0416189.1"/>
    </source>
</evidence>
<keyword evidence="1" id="KW-0732">Signal</keyword>
<reference evidence="2" key="1">
    <citation type="submission" date="2023-06" db="EMBL/GenBank/DDBJ databases">
        <title>Genomic analysis of the entomopathogenic nematode Steinernema hermaphroditum.</title>
        <authorList>
            <person name="Schwarz E.M."/>
            <person name="Heppert J.K."/>
            <person name="Baniya A."/>
            <person name="Schwartz H.T."/>
            <person name="Tan C.-H."/>
            <person name="Antoshechkin I."/>
            <person name="Sternberg P.W."/>
            <person name="Goodrich-Blair H."/>
            <person name="Dillman A.R."/>
        </authorList>
    </citation>
    <scope>NUCLEOTIDE SEQUENCE</scope>
    <source>
        <strain evidence="2">PS9179</strain>
        <tissue evidence="2">Whole animal</tissue>
    </source>
</reference>
<keyword evidence="3" id="KW-1185">Reference proteome</keyword>
<dbReference type="AlphaFoldDB" id="A0AA39I3P1"/>
<protein>
    <submittedName>
        <fullName evidence="2">Uncharacterized protein</fullName>
    </submittedName>
</protein>
<feature type="signal peptide" evidence="1">
    <location>
        <begin position="1"/>
        <end position="18"/>
    </location>
</feature>
<evidence type="ECO:0000256" key="1">
    <source>
        <dbReference type="SAM" id="SignalP"/>
    </source>
</evidence>
<gene>
    <name evidence="2" type="ORF">QR680_012334</name>
</gene>
<dbReference type="Proteomes" id="UP001175271">
    <property type="component" value="Unassembled WGS sequence"/>
</dbReference>
<organism evidence="2 3">
    <name type="scientific">Steinernema hermaphroditum</name>
    <dbReference type="NCBI Taxonomy" id="289476"/>
    <lineage>
        <taxon>Eukaryota</taxon>
        <taxon>Metazoa</taxon>
        <taxon>Ecdysozoa</taxon>
        <taxon>Nematoda</taxon>
        <taxon>Chromadorea</taxon>
        <taxon>Rhabditida</taxon>
        <taxon>Tylenchina</taxon>
        <taxon>Panagrolaimomorpha</taxon>
        <taxon>Strongyloidoidea</taxon>
        <taxon>Steinernematidae</taxon>
        <taxon>Steinernema</taxon>
    </lineage>
</organism>
<comment type="caution">
    <text evidence="2">The sequence shown here is derived from an EMBL/GenBank/DDBJ whole genome shotgun (WGS) entry which is preliminary data.</text>
</comment>
<evidence type="ECO:0000313" key="3">
    <source>
        <dbReference type="Proteomes" id="UP001175271"/>
    </source>
</evidence>
<name>A0AA39I3P1_9BILA</name>
<proteinExistence type="predicted"/>